<accession>A0ABS3IDS9</accession>
<dbReference type="RefSeq" id="WP_207277051.1">
    <property type="nucleotide sequence ID" value="NZ_JAFMPK010000048.1"/>
</dbReference>
<dbReference type="Proteomes" id="UP000664617">
    <property type="component" value="Unassembled WGS sequence"/>
</dbReference>
<comment type="caution">
    <text evidence="2">The sequence shown here is derived from an EMBL/GenBank/DDBJ whole genome shotgun (WGS) entry which is preliminary data.</text>
</comment>
<proteinExistence type="predicted"/>
<evidence type="ECO:0000313" key="3">
    <source>
        <dbReference type="Proteomes" id="UP000664617"/>
    </source>
</evidence>
<organism evidence="2 3">
    <name type="scientific">Myceligenerans salitolerans</name>
    <dbReference type="NCBI Taxonomy" id="1230528"/>
    <lineage>
        <taxon>Bacteria</taxon>
        <taxon>Bacillati</taxon>
        <taxon>Actinomycetota</taxon>
        <taxon>Actinomycetes</taxon>
        <taxon>Micrococcales</taxon>
        <taxon>Promicromonosporaceae</taxon>
        <taxon>Myceligenerans</taxon>
    </lineage>
</organism>
<evidence type="ECO:0000313" key="2">
    <source>
        <dbReference type="EMBL" id="MBO0611108.1"/>
    </source>
</evidence>
<keyword evidence="1" id="KW-0812">Transmembrane</keyword>
<reference evidence="2 3" key="1">
    <citation type="submission" date="2021-03" db="EMBL/GenBank/DDBJ databases">
        <authorList>
            <person name="Xin L."/>
        </authorList>
    </citation>
    <scope>NUCLEOTIDE SEQUENCE [LARGE SCALE GENOMIC DNA]</scope>
    <source>
        <strain evidence="2 3">XHU 5031</strain>
    </source>
</reference>
<name>A0ABS3IDS9_9MICO</name>
<dbReference type="EMBL" id="JAFMPK010000048">
    <property type="protein sequence ID" value="MBO0611108.1"/>
    <property type="molecule type" value="Genomic_DNA"/>
</dbReference>
<evidence type="ECO:0008006" key="4">
    <source>
        <dbReference type="Google" id="ProtNLM"/>
    </source>
</evidence>
<gene>
    <name evidence="2" type="ORF">J0911_18980</name>
</gene>
<keyword evidence="1" id="KW-0472">Membrane</keyword>
<feature type="transmembrane region" description="Helical" evidence="1">
    <location>
        <begin position="6"/>
        <end position="29"/>
    </location>
</feature>
<sequence>MPESTSWQSAALAFVLVAIPAAISLWAAISSRRSAVESRASQDESARLQRLEARVSVQKYDVYSSIIVTLGKALAPGNKPEDLDINAIGKFQTWAVIYASDGALGAFGRFMQGTFANAPARVLLRLYSEFVIEARKDMGDETTQATPVDILAPRLKDLYTNKEMTAIFTLPFEELCLKENWSAPWDAND</sequence>
<reference evidence="3" key="2">
    <citation type="submission" date="2023-07" db="EMBL/GenBank/DDBJ databases">
        <title>Myceligenerans salitolerans sp. nov., a halotolerant actinomycete isolated from a salt lake in Xinjiang, China.</title>
        <authorList>
            <person name="Guan T."/>
        </authorList>
    </citation>
    <scope>NUCLEOTIDE SEQUENCE [LARGE SCALE GENOMIC DNA]</scope>
    <source>
        <strain evidence="3">XHU 5031</strain>
    </source>
</reference>
<protein>
    <recommendedName>
        <fullName evidence="4">DUF4760 domain-containing protein</fullName>
    </recommendedName>
</protein>
<keyword evidence="1" id="KW-1133">Transmembrane helix</keyword>
<evidence type="ECO:0000256" key="1">
    <source>
        <dbReference type="SAM" id="Phobius"/>
    </source>
</evidence>
<keyword evidence="3" id="KW-1185">Reference proteome</keyword>